<dbReference type="PANTHER" id="PTHR33964">
    <property type="entry name" value="RE45066P-RELATED"/>
    <property type="match status" value="1"/>
</dbReference>
<reference evidence="2" key="2">
    <citation type="journal article" date="2022" name="Res Sq">
        <title>Comparative Genomics Reveals Insights into the Divergent Evolution of Astigmatic Mites and Household Pest Adaptations.</title>
        <authorList>
            <person name="Xiong Q."/>
            <person name="Wan A.T.-Y."/>
            <person name="Liu X.-Y."/>
            <person name="Fung C.S.-H."/>
            <person name="Xiao X."/>
            <person name="Malainual N."/>
            <person name="Hou J."/>
            <person name="Wang L."/>
            <person name="Wang M."/>
            <person name="Yang K."/>
            <person name="Cui Y."/>
            <person name="Leung E."/>
            <person name="Nong W."/>
            <person name="Shin S.-K."/>
            <person name="Au S."/>
            <person name="Jeong K.Y."/>
            <person name="Chew F.T."/>
            <person name="Hui J."/>
            <person name="Leung T.F."/>
            <person name="Tungtrongchitr A."/>
            <person name="Zhong N."/>
            <person name="Liu Z."/>
            <person name="Tsui S."/>
        </authorList>
    </citation>
    <scope>NUCLEOTIDE SEQUENCE</scope>
    <source>
        <strain evidence="2">Derf</strain>
        <tissue evidence="2">Whole organism</tissue>
    </source>
</reference>
<dbReference type="EMBL" id="ASGP02000001">
    <property type="protein sequence ID" value="KAH9530312.1"/>
    <property type="molecule type" value="Genomic_DNA"/>
</dbReference>
<accession>A0A922IG25</accession>
<evidence type="ECO:0000313" key="2">
    <source>
        <dbReference type="EMBL" id="KAH9530312.1"/>
    </source>
</evidence>
<dbReference type="PANTHER" id="PTHR33964:SF1">
    <property type="entry name" value="RE45066P"/>
    <property type="match status" value="1"/>
</dbReference>
<feature type="chain" id="PRO_5037272174" evidence="1">
    <location>
        <begin position="20"/>
        <end position="258"/>
    </location>
</feature>
<keyword evidence="1" id="KW-0732">Signal</keyword>
<proteinExistence type="predicted"/>
<reference evidence="2" key="1">
    <citation type="submission" date="2013-05" db="EMBL/GenBank/DDBJ databases">
        <authorList>
            <person name="Yim A.K.Y."/>
            <person name="Chan T.F."/>
            <person name="Ji K.M."/>
            <person name="Liu X.Y."/>
            <person name="Zhou J.W."/>
            <person name="Li R.Q."/>
            <person name="Yang K.Y."/>
            <person name="Li J."/>
            <person name="Li M."/>
            <person name="Law P.T.W."/>
            <person name="Wu Y.L."/>
            <person name="Cai Z.L."/>
            <person name="Qin H."/>
            <person name="Bao Y."/>
            <person name="Leung R.K.K."/>
            <person name="Ng P.K.S."/>
            <person name="Zou J."/>
            <person name="Zhong X.J."/>
            <person name="Ran P.X."/>
            <person name="Zhong N.S."/>
            <person name="Liu Z.G."/>
            <person name="Tsui S.K.W."/>
        </authorList>
    </citation>
    <scope>NUCLEOTIDE SEQUENCE</scope>
    <source>
        <strain evidence="2">Derf</strain>
        <tissue evidence="2">Whole organism</tissue>
    </source>
</reference>
<organism evidence="2 3">
    <name type="scientific">Dermatophagoides farinae</name>
    <name type="common">American house dust mite</name>
    <dbReference type="NCBI Taxonomy" id="6954"/>
    <lineage>
        <taxon>Eukaryota</taxon>
        <taxon>Metazoa</taxon>
        <taxon>Ecdysozoa</taxon>
        <taxon>Arthropoda</taxon>
        <taxon>Chelicerata</taxon>
        <taxon>Arachnida</taxon>
        <taxon>Acari</taxon>
        <taxon>Acariformes</taxon>
        <taxon>Sarcoptiformes</taxon>
        <taxon>Astigmata</taxon>
        <taxon>Psoroptidia</taxon>
        <taxon>Analgoidea</taxon>
        <taxon>Pyroglyphidae</taxon>
        <taxon>Dermatophagoidinae</taxon>
        <taxon>Dermatophagoides</taxon>
    </lineage>
</organism>
<evidence type="ECO:0000256" key="1">
    <source>
        <dbReference type="SAM" id="SignalP"/>
    </source>
</evidence>
<name>A0A922IG25_DERFA</name>
<keyword evidence="3" id="KW-1185">Reference proteome</keyword>
<evidence type="ECO:0000313" key="3">
    <source>
        <dbReference type="Proteomes" id="UP000790347"/>
    </source>
</evidence>
<protein>
    <submittedName>
        <fullName evidence="2">Uncharacterized protein</fullName>
    </submittedName>
</protein>
<sequence length="258" mass="29668">MMIIVIIITITIIVAPIMAAPKSIPSQNFDLPISKCNKTHADQNVRWLYFFDDPDRIAPDNAKSFEQFCNQTNQKELYVKEYARRCLAKFPRQVTSLLMFGIIRKNRQFCSKTKLRKEMIHAAHCLNTIKRKGSKCFSRAIQDFLIIKHMAISGRVGKTCWYVIFVYYALEECLVQQATETPQSCSSEDAQMIENLIEGYTGQVVSSICQNYPKSHDSCSKLLQKKEMNKLKKLIINEMNKTYSILPPLIDILDSIPP</sequence>
<feature type="signal peptide" evidence="1">
    <location>
        <begin position="1"/>
        <end position="19"/>
    </location>
</feature>
<dbReference type="Proteomes" id="UP000790347">
    <property type="component" value="Unassembled WGS sequence"/>
</dbReference>
<dbReference type="AlphaFoldDB" id="A0A922IG25"/>
<gene>
    <name evidence="2" type="ORF">DERF_004125</name>
</gene>
<comment type="caution">
    <text evidence="2">The sequence shown here is derived from an EMBL/GenBank/DDBJ whole genome shotgun (WGS) entry which is preliminary data.</text>
</comment>